<dbReference type="GO" id="GO:0006086">
    <property type="term" value="P:pyruvate decarboxylation to acetyl-CoA"/>
    <property type="evidence" value="ECO:0007669"/>
    <property type="project" value="InterPro"/>
</dbReference>
<gene>
    <name evidence="8" type="ORF">CCAX7_31050</name>
</gene>
<dbReference type="PANTHER" id="PTHR23151:SF90">
    <property type="entry name" value="DIHYDROLIPOYLLYSINE-RESIDUE ACETYLTRANSFERASE COMPONENT OF PYRUVATE DEHYDROGENASE COMPLEX, MITOCHONDRIAL-RELATED"/>
    <property type="match status" value="1"/>
</dbReference>
<dbReference type="Gene3D" id="4.10.320.10">
    <property type="entry name" value="E3-binding domain"/>
    <property type="match status" value="1"/>
</dbReference>
<dbReference type="PANTHER" id="PTHR23151">
    <property type="entry name" value="DIHYDROLIPOAMIDE ACETYL/SUCCINYL-TRANSFERASE-RELATED"/>
    <property type="match status" value="1"/>
</dbReference>
<dbReference type="OrthoDB" id="9805770at2"/>
<dbReference type="RefSeq" id="WP_119320373.1">
    <property type="nucleotide sequence ID" value="NZ_AP025739.1"/>
</dbReference>
<evidence type="ECO:0000256" key="3">
    <source>
        <dbReference type="ARBA" id="ARBA00022823"/>
    </source>
</evidence>
<dbReference type="InterPro" id="IPR004167">
    <property type="entry name" value="PSBD"/>
</dbReference>
<dbReference type="InterPro" id="IPR003016">
    <property type="entry name" value="2-oxoA_DH_lipoyl-BS"/>
</dbReference>
<feature type="domain" description="Peripheral subunit-binding (PSBD)" evidence="7">
    <location>
        <begin position="130"/>
        <end position="167"/>
    </location>
</feature>
<dbReference type="GO" id="GO:0045254">
    <property type="term" value="C:pyruvate dehydrogenase complex"/>
    <property type="evidence" value="ECO:0007669"/>
    <property type="project" value="InterPro"/>
</dbReference>
<protein>
    <recommendedName>
        <fullName evidence="4">Dihydrolipoamide acetyltransferase component of pyruvate dehydrogenase complex</fullName>
        <ecNumber evidence="4">2.3.1.-</ecNumber>
    </recommendedName>
</protein>
<dbReference type="Gene3D" id="3.30.559.10">
    <property type="entry name" value="Chloramphenicol acetyltransferase-like domain"/>
    <property type="match status" value="1"/>
</dbReference>
<feature type="region of interest" description="Disordered" evidence="5">
    <location>
        <begin position="91"/>
        <end position="127"/>
    </location>
</feature>
<dbReference type="Pfam" id="PF02817">
    <property type="entry name" value="E3_binding"/>
    <property type="match status" value="1"/>
</dbReference>
<dbReference type="EC" id="2.3.1.-" evidence="4"/>
<evidence type="ECO:0000256" key="2">
    <source>
        <dbReference type="ARBA" id="ARBA00007317"/>
    </source>
</evidence>
<dbReference type="InterPro" id="IPR011053">
    <property type="entry name" value="Single_hybrid_motif"/>
</dbReference>
<name>A0A9N7L513_9BACT</name>
<dbReference type="CDD" id="cd06849">
    <property type="entry name" value="lipoyl_domain"/>
    <property type="match status" value="1"/>
</dbReference>
<comment type="cofactor">
    <cofactor evidence="1 4">
        <name>(R)-lipoate</name>
        <dbReference type="ChEBI" id="CHEBI:83088"/>
    </cofactor>
</comment>
<dbReference type="EMBL" id="AP025739">
    <property type="protein sequence ID" value="BDI31054.1"/>
    <property type="molecule type" value="Genomic_DNA"/>
</dbReference>
<sequence>MSEVIMPKMGDAMEEGTLLQWLKPDGSTVAVGDVIAEIETDKSNVEVEAEEAGVLHTQVQPGAVVPVGQPIATIGDKAAAPAKPAEAPKAVAAAPAAPKGVETSTWKPARPAAPVSAPTAGNNNGRERLKASPLARRVAREQGVDIARITGSGPNGRIIEVDVTDFLKTAATAPAAAPVATSSPAPAAPAAAPIKLSAMRRTIAKRMVESKTTIPHFYITAEVDMTEALALREKLNAYDETLVKISLNDFVVKASAKALVKVPAANASFKDDSIIPGNGINVGIAVALDDGLIVPVVRGADQLPLRKLAQNAKDLIKKARDGKLLLNDYTGGTFTVSNLGGFDVENFIAIIDPSQGAILAVSSIVKKPVVLADGVTIAVRDRMNITFSGDHRVMDGAVGAKLLQEIKRVLQNPLSLLEG</sequence>
<dbReference type="Gene3D" id="2.40.50.100">
    <property type="match status" value="1"/>
</dbReference>
<evidence type="ECO:0000259" key="6">
    <source>
        <dbReference type="PROSITE" id="PS50968"/>
    </source>
</evidence>
<dbReference type="AlphaFoldDB" id="A0A9N7L513"/>
<keyword evidence="4" id="KW-0808">Transferase</keyword>
<reference evidence="8 9" key="1">
    <citation type="journal article" date="2019" name="Int. J. Syst. Evol. Microbiol.">
        <title>Capsulimonas corticalis gen. nov., sp. nov., an aerobic capsulated bacterium, of a novel bacterial order, Capsulimonadales ord. nov., of the class Armatimonadia of the phylum Armatimonadetes.</title>
        <authorList>
            <person name="Li J."/>
            <person name="Kudo C."/>
            <person name="Tonouchi A."/>
        </authorList>
    </citation>
    <scope>NUCLEOTIDE SEQUENCE [LARGE SCALE GENOMIC DNA]</scope>
    <source>
        <strain evidence="8 9">AX-7</strain>
    </source>
</reference>
<dbReference type="InterPro" id="IPR036625">
    <property type="entry name" value="E3-bd_dom_sf"/>
</dbReference>
<dbReference type="InterPro" id="IPR001078">
    <property type="entry name" value="2-oxoacid_DH_actylTfrase"/>
</dbReference>
<dbReference type="SUPFAM" id="SSF51230">
    <property type="entry name" value="Single hybrid motif"/>
    <property type="match status" value="1"/>
</dbReference>
<evidence type="ECO:0000256" key="5">
    <source>
        <dbReference type="SAM" id="MobiDB-lite"/>
    </source>
</evidence>
<keyword evidence="9" id="KW-1185">Reference proteome</keyword>
<comment type="similarity">
    <text evidence="2 4">Belongs to the 2-oxoacid dehydrogenase family.</text>
</comment>
<keyword evidence="3 4" id="KW-0450">Lipoyl</keyword>
<evidence type="ECO:0000256" key="4">
    <source>
        <dbReference type="RuleBase" id="RU003423"/>
    </source>
</evidence>
<dbReference type="InterPro" id="IPR045257">
    <property type="entry name" value="E2/Pdx1"/>
</dbReference>
<accession>A0A9N7L513</accession>
<dbReference type="GO" id="GO:0016746">
    <property type="term" value="F:acyltransferase activity"/>
    <property type="evidence" value="ECO:0007669"/>
    <property type="project" value="UniProtKB-KW"/>
</dbReference>
<dbReference type="InterPro" id="IPR023213">
    <property type="entry name" value="CAT-like_dom_sf"/>
</dbReference>
<keyword evidence="4" id="KW-0012">Acyltransferase</keyword>
<feature type="domain" description="Lipoyl-binding" evidence="6">
    <location>
        <begin position="1"/>
        <end position="75"/>
    </location>
</feature>
<dbReference type="PROSITE" id="PS00189">
    <property type="entry name" value="LIPOYL"/>
    <property type="match status" value="1"/>
</dbReference>
<organism evidence="8 9">
    <name type="scientific">Capsulimonas corticalis</name>
    <dbReference type="NCBI Taxonomy" id="2219043"/>
    <lineage>
        <taxon>Bacteria</taxon>
        <taxon>Bacillati</taxon>
        <taxon>Armatimonadota</taxon>
        <taxon>Armatimonadia</taxon>
        <taxon>Capsulimonadales</taxon>
        <taxon>Capsulimonadaceae</taxon>
        <taxon>Capsulimonas</taxon>
    </lineage>
</organism>
<dbReference type="SUPFAM" id="SSF52777">
    <property type="entry name" value="CoA-dependent acyltransferases"/>
    <property type="match status" value="1"/>
</dbReference>
<evidence type="ECO:0000313" key="9">
    <source>
        <dbReference type="Proteomes" id="UP000287394"/>
    </source>
</evidence>
<keyword evidence="8" id="KW-0670">Pyruvate</keyword>
<dbReference type="Pfam" id="PF00198">
    <property type="entry name" value="2-oxoacid_dh"/>
    <property type="match status" value="1"/>
</dbReference>
<dbReference type="Proteomes" id="UP000287394">
    <property type="component" value="Chromosome"/>
</dbReference>
<dbReference type="PROSITE" id="PS50968">
    <property type="entry name" value="BIOTINYL_LIPOYL"/>
    <property type="match status" value="1"/>
</dbReference>
<dbReference type="Pfam" id="PF00364">
    <property type="entry name" value="Biotin_lipoyl"/>
    <property type="match status" value="1"/>
</dbReference>
<evidence type="ECO:0000313" key="8">
    <source>
        <dbReference type="EMBL" id="BDI31054.1"/>
    </source>
</evidence>
<proteinExistence type="inferred from homology"/>
<dbReference type="KEGG" id="ccot:CCAX7_31050"/>
<dbReference type="PROSITE" id="PS51826">
    <property type="entry name" value="PSBD"/>
    <property type="match status" value="1"/>
</dbReference>
<evidence type="ECO:0000259" key="7">
    <source>
        <dbReference type="PROSITE" id="PS51826"/>
    </source>
</evidence>
<dbReference type="SUPFAM" id="SSF47005">
    <property type="entry name" value="Peripheral subunit-binding domain of 2-oxo acid dehydrogenase complex"/>
    <property type="match status" value="1"/>
</dbReference>
<evidence type="ECO:0000256" key="1">
    <source>
        <dbReference type="ARBA" id="ARBA00001938"/>
    </source>
</evidence>
<dbReference type="InterPro" id="IPR000089">
    <property type="entry name" value="Biotin_lipoyl"/>
</dbReference>